<dbReference type="STRING" id="42253.NITMOv2_2010"/>
<dbReference type="InterPro" id="IPR005325">
    <property type="entry name" value="DUF308_memb"/>
</dbReference>
<evidence type="ECO:0000313" key="3">
    <source>
        <dbReference type="Proteomes" id="UP000069205"/>
    </source>
</evidence>
<dbReference type="InterPro" id="IPR052712">
    <property type="entry name" value="Acid_resist_chaperone_HdeD"/>
</dbReference>
<evidence type="ECO:0000256" key="1">
    <source>
        <dbReference type="SAM" id="Phobius"/>
    </source>
</evidence>
<dbReference type="EMBL" id="CP011801">
    <property type="protein sequence ID" value="ALA58427.1"/>
    <property type="molecule type" value="Genomic_DNA"/>
</dbReference>
<keyword evidence="1" id="KW-0812">Transmembrane</keyword>
<dbReference type="KEGG" id="nmv:NITMOv2_2010"/>
<dbReference type="GO" id="GO:0005886">
    <property type="term" value="C:plasma membrane"/>
    <property type="evidence" value="ECO:0007669"/>
    <property type="project" value="TreeGrafter"/>
</dbReference>
<gene>
    <name evidence="2" type="ORF">NITMOv2_2010</name>
</gene>
<feature type="transmembrane region" description="Helical" evidence="1">
    <location>
        <begin position="131"/>
        <end position="150"/>
    </location>
</feature>
<dbReference type="OrthoDB" id="193343at2"/>
<name>A0A0K2GCW9_NITMO</name>
<proteinExistence type="predicted"/>
<feature type="transmembrane region" description="Helical" evidence="1">
    <location>
        <begin position="12"/>
        <end position="35"/>
    </location>
</feature>
<feature type="transmembrane region" description="Helical" evidence="1">
    <location>
        <begin position="99"/>
        <end position="119"/>
    </location>
</feature>
<keyword evidence="1" id="KW-1133">Transmembrane helix</keyword>
<feature type="transmembrane region" description="Helical" evidence="1">
    <location>
        <begin position="73"/>
        <end position="93"/>
    </location>
</feature>
<feature type="transmembrane region" description="Helical" evidence="1">
    <location>
        <begin position="156"/>
        <end position="178"/>
    </location>
</feature>
<accession>A0A0K2GCW9</accession>
<dbReference type="PANTHER" id="PTHR34989">
    <property type="entry name" value="PROTEIN HDED"/>
    <property type="match status" value="1"/>
</dbReference>
<sequence length="196" mass="20772">MLVPFGHSVDVLAAHWWAVAVRGLVGILVGVVAFFLPIPTLIALVYLFGAYALLDGLFNLVAAWRRTGSRRPWWALVLSGVAGIAAAAVSFVWPGITALALVYVIAAWALITGGLQIAAAIKLRKEMEGEWLLALTGLVSILLGGLLAVFPEAGAIGLVWYIGAFAFLSGVLMVALSMRLRARHEHTRSASTPMAA</sequence>
<dbReference type="PANTHER" id="PTHR34989:SF1">
    <property type="entry name" value="PROTEIN HDED"/>
    <property type="match status" value="1"/>
</dbReference>
<keyword evidence="3" id="KW-1185">Reference proteome</keyword>
<protein>
    <recommendedName>
        <fullName evidence="4">HdeD family acid-resistance protein</fullName>
    </recommendedName>
</protein>
<dbReference type="PATRIC" id="fig|42253.5.peg.1982"/>
<dbReference type="AlphaFoldDB" id="A0A0K2GCW9"/>
<evidence type="ECO:0000313" key="2">
    <source>
        <dbReference type="EMBL" id="ALA58427.1"/>
    </source>
</evidence>
<evidence type="ECO:0008006" key="4">
    <source>
        <dbReference type="Google" id="ProtNLM"/>
    </source>
</evidence>
<reference evidence="2 3" key="1">
    <citation type="journal article" date="2015" name="Proc. Natl. Acad. Sci. U.S.A.">
        <title>Expanded metabolic versatility of ubiquitous nitrite-oxidizing bacteria from the genus Nitrospira.</title>
        <authorList>
            <person name="Koch H."/>
            <person name="Lucker S."/>
            <person name="Albertsen M."/>
            <person name="Kitzinger K."/>
            <person name="Herbold C."/>
            <person name="Spieck E."/>
            <person name="Nielsen P.H."/>
            <person name="Wagner M."/>
            <person name="Daims H."/>
        </authorList>
    </citation>
    <scope>NUCLEOTIDE SEQUENCE [LARGE SCALE GENOMIC DNA]</scope>
    <source>
        <strain evidence="2 3">NSP M-1</strain>
    </source>
</reference>
<dbReference type="Proteomes" id="UP000069205">
    <property type="component" value="Chromosome"/>
</dbReference>
<organism evidence="2 3">
    <name type="scientific">Nitrospira moscoviensis</name>
    <dbReference type="NCBI Taxonomy" id="42253"/>
    <lineage>
        <taxon>Bacteria</taxon>
        <taxon>Pseudomonadati</taxon>
        <taxon>Nitrospirota</taxon>
        <taxon>Nitrospiria</taxon>
        <taxon>Nitrospirales</taxon>
        <taxon>Nitrospiraceae</taxon>
        <taxon>Nitrospira</taxon>
    </lineage>
</organism>
<feature type="transmembrane region" description="Helical" evidence="1">
    <location>
        <begin position="41"/>
        <end position="61"/>
    </location>
</feature>
<dbReference type="Pfam" id="PF03729">
    <property type="entry name" value="DUF308"/>
    <property type="match status" value="2"/>
</dbReference>
<keyword evidence="1" id="KW-0472">Membrane</keyword>